<dbReference type="InterPro" id="IPR027417">
    <property type="entry name" value="P-loop_NTPase"/>
</dbReference>
<dbReference type="InterPro" id="IPR011335">
    <property type="entry name" value="Restrct_endonuc-II-like"/>
</dbReference>
<gene>
    <name evidence="2" type="ORF">ENO59_01525</name>
</gene>
<dbReference type="Gene3D" id="3.90.320.10">
    <property type="match status" value="1"/>
</dbReference>
<sequence length="928" mass="105042">MERVKVFPTGKALIPIVLEHLQAEGADWHRNLVIFPGRRPAHFLRKALAERFGGPYIGPSIWSIEDWVDHLARDVLAFGGRWLEPLDACAVLFEVHRSLTHRYGGDHFLGASRFLPLGLRLLDTLELLHAGAVAPEQLAEVGLNEPLVDYYRAFYDHLERQNYWTRARRFRKVAERLAEVDLSHYNRIILAGWCALLAVEVRLARQLLNLPQAVGLFLAGPGLEAMLQRLGVACSSAEKTPASLPAVHIYQAPDRHGQVFALAEKLAKQREITQRPLDERTVVVLPAADLLFAVLHHAVSVLPKGEPYNVSLGYPLGRTPVMAFVGALVALAEGCTGKDCYDAQAYVRFIHHPYTKNIRFGQRTDVTRILMHALEAHVIQNGKSSVALDQLEAETSLFEAAAQQAAILDAAATPEALQAHLRALHDRTLRRLPQKAATLADWAQRTIEVLTYIATYSTARLHPYFDRFFEQLIEALEAIERSLLGNAELERPSDYLRLLESLGAMQRVPFEGTPVAGLQVLGFLESRGLNFETVYVLDANEDVLPAAEDPDPFLPDALRRRLGLPTVEDWQRLVQYYMENLIYGARDVHLFYMENPRRGERSRFVEQLIWQLEQQQGSARAAEPVQLVSYKLRLHAKHPAPIPKTEAMLNVLRTLPYSASLLDTYLTCPLRFYYRAVLNLREPETIADEPDARTTGELVHQALRCFFAPLVGRPLRADALKVERLRRVIEACFDQRYGQPLAPALALLRRQITRRLEAYLAWQSERLATQEITILALEQSLEVSWRGFTLKGFVDRIDQRGDQIFLLDYKTGGYRTVSASQLNPDDRSSWAKTIGSFQLPLYRLLYAQVRNQLPEVIATRYVRLGQGDFAEVESGVEDTEAYKRVLVVLEQLLQEMVDPEIPFKPAEALEKACPSCPYRSFCGTQWVQ</sequence>
<comment type="caution">
    <text evidence="2">The sequence shown here is derived from an EMBL/GenBank/DDBJ whole genome shotgun (WGS) entry which is preliminary data.</text>
</comment>
<protein>
    <submittedName>
        <fullName evidence="2">PD-(D/E)XK nuclease family protein</fullName>
    </submittedName>
</protein>
<feature type="domain" description="PD-(D/E)XK endonuclease-like" evidence="1">
    <location>
        <begin position="657"/>
        <end position="922"/>
    </location>
</feature>
<dbReference type="Gene3D" id="3.40.50.300">
    <property type="entry name" value="P-loop containing nucleotide triphosphate hydrolases"/>
    <property type="match status" value="1"/>
</dbReference>
<accession>A0A7V2AYV5</accession>
<evidence type="ECO:0000313" key="2">
    <source>
        <dbReference type="EMBL" id="HER95192.1"/>
    </source>
</evidence>
<dbReference type="Pfam" id="PF12705">
    <property type="entry name" value="PDDEXK_1"/>
    <property type="match status" value="1"/>
</dbReference>
<dbReference type="EMBL" id="DSGB01000002">
    <property type="protein sequence ID" value="HER95192.1"/>
    <property type="molecule type" value="Genomic_DNA"/>
</dbReference>
<dbReference type="InterPro" id="IPR011604">
    <property type="entry name" value="PDDEXK-like_dom_sf"/>
</dbReference>
<organism evidence="2">
    <name type="scientific">Rhodothermus marinus</name>
    <name type="common">Rhodothermus obamensis</name>
    <dbReference type="NCBI Taxonomy" id="29549"/>
    <lineage>
        <taxon>Bacteria</taxon>
        <taxon>Pseudomonadati</taxon>
        <taxon>Rhodothermota</taxon>
        <taxon>Rhodothermia</taxon>
        <taxon>Rhodothermales</taxon>
        <taxon>Rhodothermaceae</taxon>
        <taxon>Rhodothermus</taxon>
    </lineage>
</organism>
<dbReference type="SUPFAM" id="SSF52540">
    <property type="entry name" value="P-loop containing nucleoside triphosphate hydrolases"/>
    <property type="match status" value="1"/>
</dbReference>
<evidence type="ECO:0000259" key="1">
    <source>
        <dbReference type="Pfam" id="PF12705"/>
    </source>
</evidence>
<reference evidence="2" key="1">
    <citation type="journal article" date="2020" name="mSystems">
        <title>Genome- and Community-Level Interaction Insights into Carbon Utilization and Element Cycling Functions of Hydrothermarchaeota in Hydrothermal Sediment.</title>
        <authorList>
            <person name="Zhou Z."/>
            <person name="Liu Y."/>
            <person name="Xu W."/>
            <person name="Pan J."/>
            <person name="Luo Z.H."/>
            <person name="Li M."/>
        </authorList>
    </citation>
    <scope>NUCLEOTIDE SEQUENCE [LARGE SCALE GENOMIC DNA]</scope>
    <source>
        <strain evidence="2">SpSt-143</strain>
    </source>
</reference>
<dbReference type="SUPFAM" id="SSF52980">
    <property type="entry name" value="Restriction endonuclease-like"/>
    <property type="match status" value="1"/>
</dbReference>
<dbReference type="InterPro" id="IPR038726">
    <property type="entry name" value="PDDEXK_AddAB-type"/>
</dbReference>
<dbReference type="AlphaFoldDB" id="A0A7V2AYV5"/>
<proteinExistence type="predicted"/>
<name>A0A7V2AYV5_RHOMR</name>